<keyword evidence="1" id="KW-1003">Cell membrane</keyword>
<evidence type="ECO:0000259" key="7">
    <source>
        <dbReference type="PROSITE" id="PS50234"/>
    </source>
</evidence>
<dbReference type="Pfam" id="PF13519">
    <property type="entry name" value="VWA_2"/>
    <property type="match status" value="1"/>
</dbReference>
<keyword evidence="3 6" id="KW-1133">Transmembrane helix</keyword>
<evidence type="ECO:0000256" key="4">
    <source>
        <dbReference type="ARBA" id="ARBA00023136"/>
    </source>
</evidence>
<proteinExistence type="predicted"/>
<dbReference type="InterPro" id="IPR024163">
    <property type="entry name" value="Aerotolerance_reg_N"/>
</dbReference>
<dbReference type="InterPro" id="IPR036465">
    <property type="entry name" value="vWFA_dom_sf"/>
</dbReference>
<dbReference type="InterPro" id="IPR050768">
    <property type="entry name" value="UPF0353/GerABKA_families"/>
</dbReference>
<dbReference type="PANTHER" id="PTHR22550:SF5">
    <property type="entry name" value="LEUCINE ZIPPER PROTEIN 4"/>
    <property type="match status" value="1"/>
</dbReference>
<dbReference type="PROSITE" id="PS50234">
    <property type="entry name" value="VWFA"/>
    <property type="match status" value="1"/>
</dbReference>
<dbReference type="RefSeq" id="WP_288198626.1">
    <property type="nucleotide sequence ID" value="NZ_LT608334.1"/>
</dbReference>
<evidence type="ECO:0000313" key="8">
    <source>
        <dbReference type="EMBL" id="SCM79544.1"/>
    </source>
</evidence>
<evidence type="ECO:0000256" key="5">
    <source>
        <dbReference type="SAM" id="MobiDB-lite"/>
    </source>
</evidence>
<feature type="region of interest" description="Disordered" evidence="5">
    <location>
        <begin position="187"/>
        <end position="214"/>
    </location>
</feature>
<accession>A0A212LPQ2</accession>
<keyword evidence="4 6" id="KW-0472">Membrane</keyword>
<name>A0A212LPQ2_9HYPH</name>
<dbReference type="PANTHER" id="PTHR22550">
    <property type="entry name" value="SPORE GERMINATION PROTEIN"/>
    <property type="match status" value="1"/>
</dbReference>
<feature type="transmembrane region" description="Helical" evidence="6">
    <location>
        <begin position="56"/>
        <end position="77"/>
    </location>
</feature>
<dbReference type="InterPro" id="IPR002035">
    <property type="entry name" value="VWF_A"/>
</dbReference>
<organism evidence="8">
    <name type="scientific">uncultured Pleomorphomonas sp</name>
    <dbReference type="NCBI Taxonomy" id="442121"/>
    <lineage>
        <taxon>Bacteria</taxon>
        <taxon>Pseudomonadati</taxon>
        <taxon>Pseudomonadota</taxon>
        <taxon>Alphaproteobacteria</taxon>
        <taxon>Hyphomicrobiales</taxon>
        <taxon>Pleomorphomonadaceae</taxon>
        <taxon>Pleomorphomonas</taxon>
        <taxon>environmental samples</taxon>
    </lineage>
</organism>
<evidence type="ECO:0000256" key="3">
    <source>
        <dbReference type="ARBA" id="ARBA00022989"/>
    </source>
</evidence>
<dbReference type="AlphaFoldDB" id="A0A212LPQ2"/>
<evidence type="ECO:0000256" key="6">
    <source>
        <dbReference type="SAM" id="Phobius"/>
    </source>
</evidence>
<gene>
    <name evidence="8" type="ORF">KL86PLE_90488</name>
</gene>
<keyword evidence="2 6" id="KW-0812">Transmembrane</keyword>
<reference evidence="8" key="1">
    <citation type="submission" date="2016-08" db="EMBL/GenBank/DDBJ databases">
        <authorList>
            <person name="Seilhamer J.J."/>
        </authorList>
    </citation>
    <scope>NUCLEOTIDE SEQUENCE</scope>
    <source>
        <strain evidence="8">86</strain>
    </source>
</reference>
<feature type="transmembrane region" description="Helical" evidence="6">
    <location>
        <begin position="326"/>
        <end position="349"/>
    </location>
</feature>
<dbReference type="SUPFAM" id="SSF53300">
    <property type="entry name" value="vWA-like"/>
    <property type="match status" value="1"/>
</dbReference>
<evidence type="ECO:0000256" key="2">
    <source>
        <dbReference type="ARBA" id="ARBA00022692"/>
    </source>
</evidence>
<protein>
    <submittedName>
        <fullName evidence="8">Mg-chelatase subunit ChlD</fullName>
    </submittedName>
</protein>
<dbReference type="Pfam" id="PF07584">
    <property type="entry name" value="BatA"/>
    <property type="match status" value="1"/>
</dbReference>
<sequence length="353" mass="37656">MTFIWMHMLWLLLLVPLLIGLYVLLLRRRKRTAVRYANLAMIRQAMGRGPGWRRHVPPALLLIAITVLILAVARPAAVMTLASSRATIILAMDVSGSMRAGDVPPSRIEAAQTAAKQFIDDQPAGVQVGIVAFAAAAYLVQAPTIDREALFQAIDRFQTRRGTAVGAGVLTSLATIFPEENFEALQSDFGPDAPIVPKPPSRSLDDQPAAGDKPPHVAVAPGSYQNAVVILLTDGGTTTGPDPVQAGQTAADYGVRVFTVGFGSPSGDVVAVEGSAWRTQPDLETLKTIATTTNAQFFEAKSSDDLKQVYQSLSAKLISEKKLTEISFIFAGIGALFAILAGCLSMLWFGRVA</sequence>
<feature type="domain" description="VWFA" evidence="7">
    <location>
        <begin position="87"/>
        <end position="313"/>
    </location>
</feature>
<dbReference type="EMBL" id="FMJD01000013">
    <property type="protein sequence ID" value="SCM79544.1"/>
    <property type="molecule type" value="Genomic_DNA"/>
</dbReference>
<dbReference type="Pfam" id="PF00092">
    <property type="entry name" value="VWA"/>
    <property type="match status" value="1"/>
</dbReference>
<dbReference type="Gene3D" id="3.40.50.410">
    <property type="entry name" value="von Willebrand factor, type A domain"/>
    <property type="match status" value="1"/>
</dbReference>
<feature type="transmembrane region" description="Helical" evidence="6">
    <location>
        <begin position="6"/>
        <end position="26"/>
    </location>
</feature>
<dbReference type="SMART" id="SM00327">
    <property type="entry name" value="VWA"/>
    <property type="match status" value="1"/>
</dbReference>
<evidence type="ECO:0000256" key="1">
    <source>
        <dbReference type="ARBA" id="ARBA00022475"/>
    </source>
</evidence>